<name>A0A4Y2LJK5_ARAVE</name>
<protein>
    <recommendedName>
        <fullName evidence="3">Retrovirus-related Pol polyprotein from transposon TNT 1-94</fullName>
    </recommendedName>
</protein>
<organism evidence="1 2">
    <name type="scientific">Araneus ventricosus</name>
    <name type="common">Orbweaver spider</name>
    <name type="synonym">Epeira ventricosa</name>
    <dbReference type="NCBI Taxonomy" id="182803"/>
    <lineage>
        <taxon>Eukaryota</taxon>
        <taxon>Metazoa</taxon>
        <taxon>Ecdysozoa</taxon>
        <taxon>Arthropoda</taxon>
        <taxon>Chelicerata</taxon>
        <taxon>Arachnida</taxon>
        <taxon>Araneae</taxon>
        <taxon>Araneomorphae</taxon>
        <taxon>Entelegynae</taxon>
        <taxon>Araneoidea</taxon>
        <taxon>Araneidae</taxon>
        <taxon>Araneus</taxon>
    </lineage>
</organism>
<proteinExistence type="predicted"/>
<evidence type="ECO:0000313" key="2">
    <source>
        <dbReference type="Proteomes" id="UP000499080"/>
    </source>
</evidence>
<sequence>MKLAQFDVKCAFLYRDLNEEIYMKQPQGYEDCTQKVFIDAGYAGDVSPRKSTSGMILKFSGGAITCALKRQKWISLYTTEAEVVAACRACEEAIWLYRLFMEIHHLQCVPVLQV</sequence>
<dbReference type="Proteomes" id="UP000499080">
    <property type="component" value="Unassembled WGS sequence"/>
</dbReference>
<dbReference type="OrthoDB" id="411615at2759"/>
<comment type="caution">
    <text evidence="1">The sequence shown here is derived from an EMBL/GenBank/DDBJ whole genome shotgun (WGS) entry which is preliminary data.</text>
</comment>
<reference evidence="1 2" key="1">
    <citation type="journal article" date="2019" name="Sci. Rep.">
        <title>Orb-weaving spider Araneus ventricosus genome elucidates the spidroin gene catalogue.</title>
        <authorList>
            <person name="Kono N."/>
            <person name="Nakamura H."/>
            <person name="Ohtoshi R."/>
            <person name="Moran D.A.P."/>
            <person name="Shinohara A."/>
            <person name="Yoshida Y."/>
            <person name="Fujiwara M."/>
            <person name="Mori M."/>
            <person name="Tomita M."/>
            <person name="Arakawa K."/>
        </authorList>
    </citation>
    <scope>NUCLEOTIDE SEQUENCE [LARGE SCALE GENOMIC DNA]</scope>
</reference>
<evidence type="ECO:0008006" key="3">
    <source>
        <dbReference type="Google" id="ProtNLM"/>
    </source>
</evidence>
<keyword evidence="2" id="KW-1185">Reference proteome</keyword>
<dbReference type="CDD" id="cd09272">
    <property type="entry name" value="RNase_HI_RT_Ty1"/>
    <property type="match status" value="1"/>
</dbReference>
<accession>A0A4Y2LJK5</accession>
<dbReference type="EMBL" id="BGPR01005870">
    <property type="protein sequence ID" value="GBN14163.1"/>
    <property type="molecule type" value="Genomic_DNA"/>
</dbReference>
<dbReference type="AlphaFoldDB" id="A0A4Y2LJK5"/>
<gene>
    <name evidence="1" type="ORF">AVEN_137130_1</name>
</gene>
<evidence type="ECO:0000313" key="1">
    <source>
        <dbReference type="EMBL" id="GBN14163.1"/>
    </source>
</evidence>